<dbReference type="EMBL" id="CAMKVN010017525">
    <property type="protein sequence ID" value="CAI2197973.1"/>
    <property type="molecule type" value="Genomic_DNA"/>
</dbReference>
<name>A0A9W4TAF2_9GLOM</name>
<accession>A0A9W4TAF2</accession>
<gene>
    <name evidence="1" type="ORF">FWILDA_LOCUS18342</name>
</gene>
<keyword evidence="2" id="KW-1185">Reference proteome</keyword>
<dbReference type="AlphaFoldDB" id="A0A9W4TAF2"/>
<dbReference type="OrthoDB" id="2319528at2759"/>
<evidence type="ECO:0000313" key="1">
    <source>
        <dbReference type="EMBL" id="CAI2197973.1"/>
    </source>
</evidence>
<proteinExistence type="predicted"/>
<feature type="non-terminal residue" evidence="1">
    <location>
        <position position="67"/>
    </location>
</feature>
<dbReference type="Proteomes" id="UP001153678">
    <property type="component" value="Unassembled WGS sequence"/>
</dbReference>
<sequence>MSSFSDIITIWREAYNYAGPIICAKDQTKVAELIEVCRHRQKWIGCVPIDNTTIPTTMIIEELHNKI</sequence>
<evidence type="ECO:0000313" key="2">
    <source>
        <dbReference type="Proteomes" id="UP001153678"/>
    </source>
</evidence>
<protein>
    <submittedName>
        <fullName evidence="1">4268_t:CDS:1</fullName>
    </submittedName>
</protein>
<organism evidence="1 2">
    <name type="scientific">Funneliformis geosporum</name>
    <dbReference type="NCBI Taxonomy" id="1117311"/>
    <lineage>
        <taxon>Eukaryota</taxon>
        <taxon>Fungi</taxon>
        <taxon>Fungi incertae sedis</taxon>
        <taxon>Mucoromycota</taxon>
        <taxon>Glomeromycotina</taxon>
        <taxon>Glomeromycetes</taxon>
        <taxon>Glomerales</taxon>
        <taxon>Glomeraceae</taxon>
        <taxon>Funneliformis</taxon>
    </lineage>
</organism>
<comment type="caution">
    <text evidence="1">The sequence shown here is derived from an EMBL/GenBank/DDBJ whole genome shotgun (WGS) entry which is preliminary data.</text>
</comment>
<reference evidence="1" key="1">
    <citation type="submission" date="2022-08" db="EMBL/GenBank/DDBJ databases">
        <authorList>
            <person name="Kallberg Y."/>
            <person name="Tangrot J."/>
            <person name="Rosling A."/>
        </authorList>
    </citation>
    <scope>NUCLEOTIDE SEQUENCE</scope>
    <source>
        <strain evidence="1">Wild A</strain>
    </source>
</reference>